<evidence type="ECO:0008006" key="4">
    <source>
        <dbReference type="Google" id="ProtNLM"/>
    </source>
</evidence>
<reference evidence="2" key="1">
    <citation type="submission" date="2020-08" db="EMBL/GenBank/DDBJ databases">
        <title>Multicomponent nature underlies the extraordinary mechanical properties of spider dragline silk.</title>
        <authorList>
            <person name="Kono N."/>
            <person name="Nakamura H."/>
            <person name="Mori M."/>
            <person name="Yoshida Y."/>
            <person name="Ohtoshi R."/>
            <person name="Malay A.D."/>
            <person name="Moran D.A.P."/>
            <person name="Tomita M."/>
            <person name="Numata K."/>
            <person name="Arakawa K."/>
        </authorList>
    </citation>
    <scope>NUCLEOTIDE SEQUENCE</scope>
</reference>
<dbReference type="AlphaFoldDB" id="A0A8X6MGF8"/>
<proteinExistence type="predicted"/>
<keyword evidence="1" id="KW-0732">Signal</keyword>
<dbReference type="OrthoDB" id="6436827at2759"/>
<dbReference type="InterPro" id="IPR015683">
    <property type="entry name" value="Ionotropic_Glu_rcpt"/>
</dbReference>
<name>A0A8X6MGF8_9ARAC</name>
<feature type="signal peptide" evidence="1">
    <location>
        <begin position="1"/>
        <end position="18"/>
    </location>
</feature>
<organism evidence="2 3">
    <name type="scientific">Trichonephila inaurata madagascariensis</name>
    <dbReference type="NCBI Taxonomy" id="2747483"/>
    <lineage>
        <taxon>Eukaryota</taxon>
        <taxon>Metazoa</taxon>
        <taxon>Ecdysozoa</taxon>
        <taxon>Arthropoda</taxon>
        <taxon>Chelicerata</taxon>
        <taxon>Arachnida</taxon>
        <taxon>Araneae</taxon>
        <taxon>Araneomorphae</taxon>
        <taxon>Entelegynae</taxon>
        <taxon>Araneoidea</taxon>
        <taxon>Nephilidae</taxon>
        <taxon>Trichonephila</taxon>
        <taxon>Trichonephila inaurata</taxon>
    </lineage>
</organism>
<feature type="chain" id="PRO_5036486481" description="Ionotropic glutamate receptor C-terminal domain-containing protein" evidence="1">
    <location>
        <begin position="19"/>
        <end position="153"/>
    </location>
</feature>
<dbReference type="Proteomes" id="UP000886998">
    <property type="component" value="Unassembled WGS sequence"/>
</dbReference>
<evidence type="ECO:0000313" key="2">
    <source>
        <dbReference type="EMBL" id="GFS56033.1"/>
    </source>
</evidence>
<accession>A0A8X6MGF8</accession>
<dbReference type="PANTHER" id="PTHR18966">
    <property type="entry name" value="IONOTROPIC GLUTAMATE RECEPTOR"/>
    <property type="match status" value="1"/>
</dbReference>
<sequence length="153" mass="17610">MTMAAWWLTCMLLTGFYTANLTAFMTTVSPIMHHTIEKFILSNKKWMFKKGTAFSDDLLKEGITADAKEFLLLKKSFASGIGKMIEKEEEVIDLVRKGYDYIQEVNVLNYMLFKDFMDTNGYCQFSVLDLHFFEHTTAFAFPKGSPYAPSFSE</sequence>
<evidence type="ECO:0000313" key="3">
    <source>
        <dbReference type="Proteomes" id="UP000886998"/>
    </source>
</evidence>
<evidence type="ECO:0000256" key="1">
    <source>
        <dbReference type="SAM" id="SignalP"/>
    </source>
</evidence>
<protein>
    <recommendedName>
        <fullName evidence="4">Ionotropic glutamate receptor C-terminal domain-containing protein</fullName>
    </recommendedName>
</protein>
<dbReference type="Gene3D" id="1.10.287.70">
    <property type="match status" value="1"/>
</dbReference>
<dbReference type="EMBL" id="BMAV01027072">
    <property type="protein sequence ID" value="GFS56033.1"/>
    <property type="molecule type" value="Genomic_DNA"/>
</dbReference>
<keyword evidence="3" id="KW-1185">Reference proteome</keyword>
<gene>
    <name evidence="2" type="primary">NCL1_27682</name>
    <name evidence="2" type="ORF">TNIN_394461</name>
</gene>
<comment type="caution">
    <text evidence="2">The sequence shown here is derived from an EMBL/GenBank/DDBJ whole genome shotgun (WGS) entry which is preliminary data.</text>
</comment>